<dbReference type="AlphaFoldDB" id="A0A926XY17"/>
<accession>A0A926XY17</accession>
<dbReference type="RefSeq" id="WP_190888127.1">
    <property type="nucleotide sequence ID" value="NZ_JACWZY010000013.1"/>
</dbReference>
<keyword evidence="1" id="KW-1133">Transmembrane helix</keyword>
<keyword evidence="3" id="KW-1185">Reference proteome</keyword>
<dbReference type="Proteomes" id="UP000598820">
    <property type="component" value="Unassembled WGS sequence"/>
</dbReference>
<gene>
    <name evidence="2" type="ORF">IC229_16625</name>
</gene>
<sequence>METPVNQLALTIPMLLVKFSTALVFALLVGLAGCKKETTQVEPMAVFEGTYEKQSTDPAKRYTFTINPVASKTNTVTISNFANFIPNVEATTSGNKLTIEKQVFPVSGGGQISLTGEGILSGDMLTINYSVRGSSSFDGLTEAKRK</sequence>
<evidence type="ECO:0000256" key="1">
    <source>
        <dbReference type="SAM" id="Phobius"/>
    </source>
</evidence>
<keyword evidence="1" id="KW-0472">Membrane</keyword>
<comment type="caution">
    <text evidence="2">The sequence shown here is derived from an EMBL/GenBank/DDBJ whole genome shotgun (WGS) entry which is preliminary data.</text>
</comment>
<dbReference type="EMBL" id="JACWZY010000013">
    <property type="protein sequence ID" value="MBD2702280.1"/>
    <property type="molecule type" value="Genomic_DNA"/>
</dbReference>
<evidence type="ECO:0000313" key="2">
    <source>
        <dbReference type="EMBL" id="MBD2702280.1"/>
    </source>
</evidence>
<proteinExistence type="predicted"/>
<organism evidence="2 3">
    <name type="scientific">Spirosoma profusum</name>
    <dbReference type="NCBI Taxonomy" id="2771354"/>
    <lineage>
        <taxon>Bacteria</taxon>
        <taxon>Pseudomonadati</taxon>
        <taxon>Bacteroidota</taxon>
        <taxon>Cytophagia</taxon>
        <taxon>Cytophagales</taxon>
        <taxon>Cytophagaceae</taxon>
        <taxon>Spirosoma</taxon>
    </lineage>
</organism>
<name>A0A926XY17_9BACT</name>
<protein>
    <submittedName>
        <fullName evidence="2">Uncharacterized protein</fullName>
    </submittedName>
</protein>
<feature type="transmembrane region" description="Helical" evidence="1">
    <location>
        <begin position="12"/>
        <end position="34"/>
    </location>
</feature>
<evidence type="ECO:0000313" key="3">
    <source>
        <dbReference type="Proteomes" id="UP000598820"/>
    </source>
</evidence>
<keyword evidence="1" id="KW-0812">Transmembrane</keyword>
<reference evidence="2" key="1">
    <citation type="submission" date="2020-09" db="EMBL/GenBank/DDBJ databases">
        <authorList>
            <person name="Kim M.K."/>
        </authorList>
    </citation>
    <scope>NUCLEOTIDE SEQUENCE</scope>
    <source>
        <strain evidence="2">BT702</strain>
    </source>
</reference>